<dbReference type="InterPro" id="IPR003245">
    <property type="entry name" value="Phytocyanin_dom"/>
</dbReference>
<dbReference type="OMA" id="ARTNMAN"/>
<keyword evidence="11" id="KW-0325">Glycoprotein</keyword>
<evidence type="ECO:0000256" key="11">
    <source>
        <dbReference type="ARBA" id="ARBA00023180"/>
    </source>
</evidence>
<evidence type="ECO:0000256" key="7">
    <source>
        <dbReference type="ARBA" id="ARBA00022989"/>
    </source>
</evidence>
<keyword evidence="2" id="KW-0813">Transport</keyword>
<evidence type="ECO:0000256" key="4">
    <source>
        <dbReference type="ARBA" id="ARBA00022723"/>
    </source>
</evidence>
<keyword evidence="5 12" id="KW-0732">Signal</keyword>
<keyword evidence="3" id="KW-0812">Transmembrane</keyword>
<dbReference type="GO" id="GO:0005886">
    <property type="term" value="C:plasma membrane"/>
    <property type="evidence" value="ECO:0007669"/>
    <property type="project" value="TreeGrafter"/>
</dbReference>
<evidence type="ECO:0000256" key="2">
    <source>
        <dbReference type="ARBA" id="ARBA00022448"/>
    </source>
</evidence>
<dbReference type="GO" id="GO:0009055">
    <property type="term" value="F:electron transfer activity"/>
    <property type="evidence" value="ECO:0007669"/>
    <property type="project" value="InterPro"/>
</dbReference>
<protein>
    <recommendedName>
        <fullName evidence="13">Phytocyanin domain-containing protein</fullName>
    </recommendedName>
</protein>
<keyword evidence="10" id="KW-1015">Disulfide bond</keyword>
<evidence type="ECO:0000256" key="9">
    <source>
        <dbReference type="ARBA" id="ARBA00023136"/>
    </source>
</evidence>
<reference evidence="14" key="1">
    <citation type="submission" date="2021-01" db="UniProtKB">
        <authorList>
            <consortium name="EnsemblPlants"/>
        </authorList>
    </citation>
    <scope>IDENTIFICATION</scope>
</reference>
<dbReference type="FunFam" id="2.60.40.420:FF:000067">
    <property type="entry name" value="Cupredoxin superfamily protein"/>
    <property type="match status" value="1"/>
</dbReference>
<dbReference type="Pfam" id="PF02298">
    <property type="entry name" value="Cu_bind_like"/>
    <property type="match status" value="1"/>
</dbReference>
<dbReference type="InterPro" id="IPR008972">
    <property type="entry name" value="Cupredoxin"/>
</dbReference>
<comment type="subcellular location">
    <subcellularLocation>
        <location evidence="1">Membrane</location>
        <topology evidence="1">Single-pass type I membrane protein</topology>
    </subcellularLocation>
</comment>
<evidence type="ECO:0000256" key="10">
    <source>
        <dbReference type="ARBA" id="ARBA00023157"/>
    </source>
</evidence>
<feature type="domain" description="Phytocyanin" evidence="13">
    <location>
        <begin position="23"/>
        <end position="122"/>
    </location>
</feature>
<proteinExistence type="predicted"/>
<evidence type="ECO:0000259" key="13">
    <source>
        <dbReference type="PROSITE" id="PS51485"/>
    </source>
</evidence>
<feature type="chain" id="PRO_5029549850" description="Phytocyanin domain-containing protein" evidence="12">
    <location>
        <begin position="23"/>
        <end position="154"/>
    </location>
</feature>
<keyword evidence="15" id="KW-1185">Reference proteome</keyword>
<dbReference type="InterPro" id="IPR039391">
    <property type="entry name" value="Phytocyanin-like"/>
</dbReference>
<keyword evidence="8" id="KW-0186">Copper</keyword>
<feature type="signal peptide" evidence="12">
    <location>
        <begin position="1"/>
        <end position="22"/>
    </location>
</feature>
<dbReference type="PANTHER" id="PTHR33021:SF533">
    <property type="entry name" value="PHYTOCYANIN DOMAIN-CONTAINING PROTEIN"/>
    <property type="match status" value="1"/>
</dbReference>
<dbReference type="PANTHER" id="PTHR33021">
    <property type="entry name" value="BLUE COPPER PROTEIN"/>
    <property type="match status" value="1"/>
</dbReference>
<dbReference type="AlphaFoldDB" id="A0A7N0U1K5"/>
<dbReference type="GO" id="GO:0046872">
    <property type="term" value="F:metal ion binding"/>
    <property type="evidence" value="ECO:0007669"/>
    <property type="project" value="UniProtKB-KW"/>
</dbReference>
<name>A0A7N0U1K5_KALFE</name>
<dbReference type="Proteomes" id="UP000594263">
    <property type="component" value="Unplaced"/>
</dbReference>
<keyword evidence="7" id="KW-1133">Transmembrane helix</keyword>
<evidence type="ECO:0000256" key="6">
    <source>
        <dbReference type="ARBA" id="ARBA00022982"/>
    </source>
</evidence>
<accession>A0A7N0U1K5</accession>
<dbReference type="EnsemblPlants" id="Kaladp0050s0213.1.v1.1">
    <property type="protein sequence ID" value="Kaladp0050s0213.1.v1.1"/>
    <property type="gene ID" value="Kaladp0050s0213.v1.1"/>
</dbReference>
<dbReference type="PROSITE" id="PS51485">
    <property type="entry name" value="PHYTOCYANIN"/>
    <property type="match status" value="1"/>
</dbReference>
<evidence type="ECO:0000256" key="8">
    <source>
        <dbReference type="ARBA" id="ARBA00023008"/>
    </source>
</evidence>
<dbReference type="GO" id="GO:0009610">
    <property type="term" value="P:response to symbiotic fungus"/>
    <property type="evidence" value="ECO:0007669"/>
    <property type="project" value="UniProtKB-ARBA"/>
</dbReference>
<keyword evidence="6" id="KW-0249">Electron transport</keyword>
<evidence type="ECO:0000256" key="12">
    <source>
        <dbReference type="SAM" id="SignalP"/>
    </source>
</evidence>
<evidence type="ECO:0000256" key="1">
    <source>
        <dbReference type="ARBA" id="ARBA00004479"/>
    </source>
</evidence>
<keyword evidence="4" id="KW-0479">Metal-binding</keyword>
<dbReference type="Gramene" id="Kaladp0050s0213.1.v1.1">
    <property type="protein sequence ID" value="Kaladp0050s0213.1.v1.1"/>
    <property type="gene ID" value="Kaladp0050s0213.v1.1"/>
</dbReference>
<keyword evidence="9" id="KW-0472">Membrane</keyword>
<organism evidence="14 15">
    <name type="scientific">Kalanchoe fedtschenkoi</name>
    <name type="common">Lavender scallops</name>
    <name type="synonym">South American air plant</name>
    <dbReference type="NCBI Taxonomy" id="63787"/>
    <lineage>
        <taxon>Eukaryota</taxon>
        <taxon>Viridiplantae</taxon>
        <taxon>Streptophyta</taxon>
        <taxon>Embryophyta</taxon>
        <taxon>Tracheophyta</taxon>
        <taxon>Spermatophyta</taxon>
        <taxon>Magnoliopsida</taxon>
        <taxon>eudicotyledons</taxon>
        <taxon>Gunneridae</taxon>
        <taxon>Pentapetalae</taxon>
        <taxon>Saxifragales</taxon>
        <taxon>Crassulaceae</taxon>
        <taxon>Kalanchoe</taxon>
    </lineage>
</organism>
<dbReference type="SUPFAM" id="SSF49503">
    <property type="entry name" value="Cupredoxins"/>
    <property type="match status" value="1"/>
</dbReference>
<dbReference type="Gene3D" id="2.60.40.420">
    <property type="entry name" value="Cupredoxins - blue copper proteins"/>
    <property type="match status" value="1"/>
</dbReference>
<evidence type="ECO:0000256" key="5">
    <source>
        <dbReference type="ARBA" id="ARBA00022729"/>
    </source>
</evidence>
<sequence>MASGTGLILLAMAALLVPAILATEFIVGDGSGWTIGYDYQAWATGKNFYVGDTLVFNYAVGVHNVNKVNQTAFQDCTIPLSGALESGKDVITLATPGKKWYICGKGKHCEVGKQKLAITVMDAAPAPGPSSAPPAITGWAAAALAAVLLKHLVV</sequence>
<evidence type="ECO:0000313" key="15">
    <source>
        <dbReference type="Proteomes" id="UP000594263"/>
    </source>
</evidence>
<evidence type="ECO:0000313" key="14">
    <source>
        <dbReference type="EnsemblPlants" id="Kaladp0050s0213.1.v1.1"/>
    </source>
</evidence>
<evidence type="ECO:0000256" key="3">
    <source>
        <dbReference type="ARBA" id="ARBA00022692"/>
    </source>
</evidence>
<dbReference type="CDD" id="cd04216">
    <property type="entry name" value="Phytocyanin"/>
    <property type="match status" value="1"/>
</dbReference>